<evidence type="ECO:0000313" key="8">
    <source>
        <dbReference type="EMBL" id="MYM97349.1"/>
    </source>
</evidence>
<protein>
    <submittedName>
        <fullName evidence="8">Addiction module toxin, HicA family</fullName>
    </submittedName>
</protein>
<keyword evidence="4" id="KW-0255">Endonuclease</keyword>
<evidence type="ECO:0000256" key="1">
    <source>
        <dbReference type="ARBA" id="ARBA00006620"/>
    </source>
</evidence>
<dbReference type="GO" id="GO:0016787">
    <property type="term" value="F:hydrolase activity"/>
    <property type="evidence" value="ECO:0007669"/>
    <property type="project" value="UniProtKB-KW"/>
</dbReference>
<reference evidence="8" key="1">
    <citation type="submission" date="2019-12" db="EMBL/GenBank/DDBJ databases">
        <title>Novel species isolated from a subtropical stream in China.</title>
        <authorList>
            <person name="Lu H."/>
        </authorList>
    </citation>
    <scope>NUCLEOTIDE SEQUENCE [LARGE SCALE GENOMIC DNA]</scope>
    <source>
        <strain evidence="8">FT81W</strain>
    </source>
</reference>
<evidence type="ECO:0000313" key="9">
    <source>
        <dbReference type="Proteomes" id="UP000447355"/>
    </source>
</evidence>
<dbReference type="Gene3D" id="3.30.920.30">
    <property type="entry name" value="Hypothetical protein"/>
    <property type="match status" value="1"/>
</dbReference>
<accession>A0A845GXY0</accession>
<proteinExistence type="inferred from homology"/>
<evidence type="ECO:0000256" key="5">
    <source>
        <dbReference type="ARBA" id="ARBA00022801"/>
    </source>
</evidence>
<keyword evidence="7" id="KW-0346">Stress response</keyword>
<dbReference type="SUPFAM" id="SSF54786">
    <property type="entry name" value="YcfA/nrd intein domain"/>
    <property type="match status" value="1"/>
</dbReference>
<dbReference type="GO" id="GO:0003729">
    <property type="term" value="F:mRNA binding"/>
    <property type="evidence" value="ECO:0007669"/>
    <property type="project" value="InterPro"/>
</dbReference>
<sequence>MNSADLIKRLERAGWILRNVRGSHHIYAHPLRSGHISVPHPKKDLGTGLVHKLLKQAGLK</sequence>
<dbReference type="Pfam" id="PF07927">
    <property type="entry name" value="HicA_toxin"/>
    <property type="match status" value="1"/>
</dbReference>
<dbReference type="GO" id="GO:0004519">
    <property type="term" value="F:endonuclease activity"/>
    <property type="evidence" value="ECO:0007669"/>
    <property type="project" value="UniProtKB-KW"/>
</dbReference>
<dbReference type="InterPro" id="IPR038570">
    <property type="entry name" value="HicA_sf"/>
</dbReference>
<comment type="similarity">
    <text evidence="1">Belongs to the HicA mRNA interferase family.</text>
</comment>
<dbReference type="InterPro" id="IPR012933">
    <property type="entry name" value="HicA_mRNA_interferase"/>
</dbReference>
<evidence type="ECO:0000256" key="3">
    <source>
        <dbReference type="ARBA" id="ARBA00022722"/>
    </source>
</evidence>
<dbReference type="EMBL" id="WWCX01000070">
    <property type="protein sequence ID" value="MYM97349.1"/>
    <property type="molecule type" value="Genomic_DNA"/>
</dbReference>
<dbReference type="RefSeq" id="WP_161086261.1">
    <property type="nucleotide sequence ID" value="NZ_WWCX01000070.1"/>
</dbReference>
<gene>
    <name evidence="8" type="ORF">GTP90_26205</name>
</gene>
<evidence type="ECO:0000256" key="4">
    <source>
        <dbReference type="ARBA" id="ARBA00022759"/>
    </source>
</evidence>
<dbReference type="Proteomes" id="UP000447355">
    <property type="component" value="Unassembled WGS sequence"/>
</dbReference>
<keyword evidence="2" id="KW-1277">Toxin-antitoxin system</keyword>
<evidence type="ECO:0000256" key="2">
    <source>
        <dbReference type="ARBA" id="ARBA00022649"/>
    </source>
</evidence>
<keyword evidence="5" id="KW-0378">Hydrolase</keyword>
<organism evidence="8 9">
    <name type="scientific">Duganella vulcania</name>
    <dbReference type="NCBI Taxonomy" id="2692166"/>
    <lineage>
        <taxon>Bacteria</taxon>
        <taxon>Pseudomonadati</taxon>
        <taxon>Pseudomonadota</taxon>
        <taxon>Betaproteobacteria</taxon>
        <taxon>Burkholderiales</taxon>
        <taxon>Oxalobacteraceae</taxon>
        <taxon>Telluria group</taxon>
        <taxon>Duganella</taxon>
    </lineage>
</organism>
<keyword evidence="3" id="KW-0540">Nuclease</keyword>
<evidence type="ECO:0000256" key="7">
    <source>
        <dbReference type="ARBA" id="ARBA00023016"/>
    </source>
</evidence>
<evidence type="ECO:0000256" key="6">
    <source>
        <dbReference type="ARBA" id="ARBA00022884"/>
    </source>
</evidence>
<dbReference type="AlphaFoldDB" id="A0A845GXY0"/>
<comment type="caution">
    <text evidence="8">The sequence shown here is derived from an EMBL/GenBank/DDBJ whole genome shotgun (WGS) entry which is preliminary data.</text>
</comment>
<name>A0A845GXY0_9BURK</name>
<keyword evidence="6" id="KW-0694">RNA-binding</keyword>